<dbReference type="RefSeq" id="WP_046003877.1">
    <property type="nucleotide sequence ID" value="NZ_JXYA01000009.1"/>
</dbReference>
<evidence type="ECO:0000313" key="3">
    <source>
        <dbReference type="Proteomes" id="UP000033452"/>
    </source>
</evidence>
<name>A0A0F4QW97_9GAMM</name>
<accession>A0A0F4QW97</accession>
<evidence type="ECO:0000313" key="2">
    <source>
        <dbReference type="EMBL" id="KJZ11599.1"/>
    </source>
</evidence>
<dbReference type="PROSITE" id="PS50943">
    <property type="entry name" value="HTH_CROC1"/>
    <property type="match status" value="1"/>
</dbReference>
<reference evidence="2 3" key="1">
    <citation type="journal article" date="2015" name="BMC Genomics">
        <title>Genome mining reveals unlocked bioactive potential of marine Gram-negative bacteria.</title>
        <authorList>
            <person name="Machado H."/>
            <person name="Sonnenschein E.C."/>
            <person name="Melchiorsen J."/>
            <person name="Gram L."/>
        </authorList>
    </citation>
    <scope>NUCLEOTIDE SEQUENCE [LARGE SCALE GENOMIC DNA]</scope>
    <source>
        <strain evidence="2 3">S2471</strain>
    </source>
</reference>
<dbReference type="GO" id="GO:0003677">
    <property type="term" value="F:DNA binding"/>
    <property type="evidence" value="ECO:0007669"/>
    <property type="project" value="InterPro"/>
</dbReference>
<dbReference type="Pfam" id="PF01381">
    <property type="entry name" value="HTH_3"/>
    <property type="match status" value="1"/>
</dbReference>
<dbReference type="InterPro" id="IPR010982">
    <property type="entry name" value="Lambda_DNA-bd_dom_sf"/>
</dbReference>
<keyword evidence="3" id="KW-1185">Reference proteome</keyword>
<dbReference type="SUPFAM" id="SSF47413">
    <property type="entry name" value="lambda repressor-like DNA-binding domains"/>
    <property type="match status" value="1"/>
</dbReference>
<sequence length="150" mass="16851">MSNTFATRLKQLRINLGYSQVGFSEILDIPTASYRKYEKDVREPTLSVISKFFLHPATKDNALWLLTGEHPQQSATPQATTEPPMAYHSDMEQSLIGSIASSLEFIAHMKWFTPGSQAGYQDYGHIILRDLKPLLQRGSDASVHEGKKRA</sequence>
<dbReference type="EMBL" id="JXYA01000009">
    <property type="protein sequence ID" value="KJZ11599.1"/>
    <property type="molecule type" value="Genomic_DNA"/>
</dbReference>
<protein>
    <recommendedName>
        <fullName evidence="1">HTH cro/C1-type domain-containing protein</fullName>
    </recommendedName>
</protein>
<dbReference type="SMART" id="SM00530">
    <property type="entry name" value="HTH_XRE"/>
    <property type="match status" value="1"/>
</dbReference>
<evidence type="ECO:0000259" key="1">
    <source>
        <dbReference type="PROSITE" id="PS50943"/>
    </source>
</evidence>
<dbReference type="OrthoDB" id="6302218at2"/>
<dbReference type="PATRIC" id="fig|43658.5.peg.1049"/>
<gene>
    <name evidence="2" type="ORF">TW77_05030</name>
</gene>
<comment type="caution">
    <text evidence="2">The sequence shown here is derived from an EMBL/GenBank/DDBJ whole genome shotgun (WGS) entry which is preliminary data.</text>
</comment>
<dbReference type="InterPro" id="IPR001387">
    <property type="entry name" value="Cro/C1-type_HTH"/>
</dbReference>
<dbReference type="AlphaFoldDB" id="A0A0F4QW97"/>
<proteinExistence type="predicted"/>
<organism evidence="2 3">
    <name type="scientific">Pseudoalteromonas rubra</name>
    <dbReference type="NCBI Taxonomy" id="43658"/>
    <lineage>
        <taxon>Bacteria</taxon>
        <taxon>Pseudomonadati</taxon>
        <taxon>Pseudomonadota</taxon>
        <taxon>Gammaproteobacteria</taxon>
        <taxon>Alteromonadales</taxon>
        <taxon>Pseudoalteromonadaceae</taxon>
        <taxon>Pseudoalteromonas</taxon>
    </lineage>
</organism>
<dbReference type="Gene3D" id="1.10.260.40">
    <property type="entry name" value="lambda repressor-like DNA-binding domains"/>
    <property type="match status" value="1"/>
</dbReference>
<feature type="domain" description="HTH cro/C1-type" evidence="1">
    <location>
        <begin position="9"/>
        <end position="51"/>
    </location>
</feature>
<dbReference type="CDD" id="cd00093">
    <property type="entry name" value="HTH_XRE"/>
    <property type="match status" value="1"/>
</dbReference>
<dbReference type="Proteomes" id="UP000033452">
    <property type="component" value="Unassembled WGS sequence"/>
</dbReference>